<comment type="similarity">
    <text evidence="1">Belongs to the short-chain dehydrogenases/reductases (SDR) family.</text>
</comment>
<evidence type="ECO:0000256" key="1">
    <source>
        <dbReference type="ARBA" id="ARBA00006484"/>
    </source>
</evidence>
<dbReference type="PRINTS" id="PR00081">
    <property type="entry name" value="GDHRDH"/>
</dbReference>
<dbReference type="GO" id="GO:0019748">
    <property type="term" value="P:secondary metabolic process"/>
    <property type="evidence" value="ECO:0007669"/>
    <property type="project" value="TreeGrafter"/>
</dbReference>
<dbReference type="GO" id="GO:0005737">
    <property type="term" value="C:cytoplasm"/>
    <property type="evidence" value="ECO:0007669"/>
    <property type="project" value="TreeGrafter"/>
</dbReference>
<sequence>MTDSKIVLITGANSGIGYATTKLISSQPNYHVIMACRSEEKGLKAMEEIQGSGIKGTLSVLQLDVTSDQSIAAAVETVEKEFGRVDVFVSNAGITAYAETGSKKMSTIFATNVTGAVTSSEAFVSLLLKSARPYLIQISSGLGSFGLATDPEDQFYNSPSHVYRMSKAALNMATVQQHKRFHSQNIRVYAYCPGFVRSNLRGESEQARSGGGFAGDPMDSARGILDICEGKRDADVGRFIHANGTYPW</sequence>
<dbReference type="AlphaFoldDB" id="A0AAD6HKB4"/>
<protein>
    <submittedName>
        <fullName evidence="2">Uncharacterized protein</fullName>
    </submittedName>
</protein>
<reference evidence="2" key="1">
    <citation type="journal article" date="2023" name="IMA Fungus">
        <title>Comparative genomic study of the Penicillium genus elucidates a diverse pangenome and 15 lateral gene transfer events.</title>
        <authorList>
            <person name="Petersen C."/>
            <person name="Sorensen T."/>
            <person name="Nielsen M.R."/>
            <person name="Sondergaard T.E."/>
            <person name="Sorensen J.L."/>
            <person name="Fitzpatrick D.A."/>
            <person name="Frisvad J.C."/>
            <person name="Nielsen K.L."/>
        </authorList>
    </citation>
    <scope>NUCLEOTIDE SEQUENCE</scope>
    <source>
        <strain evidence="2">IBT 17514</strain>
    </source>
</reference>
<dbReference type="GO" id="GO:0016491">
    <property type="term" value="F:oxidoreductase activity"/>
    <property type="evidence" value="ECO:0007669"/>
    <property type="project" value="TreeGrafter"/>
</dbReference>
<dbReference type="Pfam" id="PF00106">
    <property type="entry name" value="adh_short"/>
    <property type="match status" value="1"/>
</dbReference>
<dbReference type="Gene3D" id="3.40.50.720">
    <property type="entry name" value="NAD(P)-binding Rossmann-like Domain"/>
    <property type="match status" value="1"/>
</dbReference>
<organism evidence="2 3">
    <name type="scientific">Penicillium malachiteum</name>
    <dbReference type="NCBI Taxonomy" id="1324776"/>
    <lineage>
        <taxon>Eukaryota</taxon>
        <taxon>Fungi</taxon>
        <taxon>Dikarya</taxon>
        <taxon>Ascomycota</taxon>
        <taxon>Pezizomycotina</taxon>
        <taxon>Eurotiomycetes</taxon>
        <taxon>Eurotiomycetidae</taxon>
        <taxon>Eurotiales</taxon>
        <taxon>Aspergillaceae</taxon>
        <taxon>Penicillium</taxon>
    </lineage>
</organism>
<reference evidence="2" key="2">
    <citation type="submission" date="2023-01" db="EMBL/GenBank/DDBJ databases">
        <authorList>
            <person name="Petersen C."/>
        </authorList>
    </citation>
    <scope>NUCLEOTIDE SEQUENCE</scope>
    <source>
        <strain evidence="2">IBT 17514</strain>
    </source>
</reference>
<dbReference type="InterPro" id="IPR051468">
    <property type="entry name" value="Fungal_SecMetab_SDRs"/>
</dbReference>
<keyword evidence="3" id="KW-1185">Reference proteome</keyword>
<dbReference type="SUPFAM" id="SSF51735">
    <property type="entry name" value="NAD(P)-binding Rossmann-fold domains"/>
    <property type="match status" value="1"/>
</dbReference>
<evidence type="ECO:0000313" key="2">
    <source>
        <dbReference type="EMBL" id="KAJ5724582.1"/>
    </source>
</evidence>
<dbReference type="Proteomes" id="UP001215712">
    <property type="component" value="Unassembled WGS sequence"/>
</dbReference>
<dbReference type="InterPro" id="IPR002347">
    <property type="entry name" value="SDR_fam"/>
</dbReference>
<evidence type="ECO:0000313" key="3">
    <source>
        <dbReference type="Proteomes" id="UP001215712"/>
    </source>
</evidence>
<accession>A0AAD6HKB4</accession>
<dbReference type="PANTHER" id="PTHR43544">
    <property type="entry name" value="SHORT-CHAIN DEHYDROGENASE/REDUCTASE"/>
    <property type="match status" value="1"/>
</dbReference>
<dbReference type="InterPro" id="IPR036291">
    <property type="entry name" value="NAD(P)-bd_dom_sf"/>
</dbReference>
<dbReference type="PANTHER" id="PTHR43544:SF32">
    <property type="entry name" value="CHAIN DEHYDROGENASE, PUTATIVE (AFU_ORTHOLOGUE AFUA_5G01530)-RELATED"/>
    <property type="match status" value="1"/>
</dbReference>
<gene>
    <name evidence="2" type="ORF">N7493_006310</name>
</gene>
<proteinExistence type="inferred from homology"/>
<comment type="caution">
    <text evidence="2">The sequence shown here is derived from an EMBL/GenBank/DDBJ whole genome shotgun (WGS) entry which is preliminary data.</text>
</comment>
<name>A0AAD6HKB4_9EURO</name>
<dbReference type="EMBL" id="JAQJAN010000008">
    <property type="protein sequence ID" value="KAJ5724582.1"/>
    <property type="molecule type" value="Genomic_DNA"/>
</dbReference>